<proteinExistence type="predicted"/>
<dbReference type="Proteomes" id="UP000775213">
    <property type="component" value="Unassembled WGS sequence"/>
</dbReference>
<evidence type="ECO:0000313" key="2">
    <source>
        <dbReference type="EMBL" id="KAH0465477.1"/>
    </source>
</evidence>
<reference evidence="2 3" key="1">
    <citation type="journal article" date="2021" name="Hortic Res">
        <title>Chromosome-scale assembly of the Dendrobium chrysotoxum genome enhances the understanding of orchid evolution.</title>
        <authorList>
            <person name="Zhang Y."/>
            <person name="Zhang G.Q."/>
            <person name="Zhang D."/>
            <person name="Liu X.D."/>
            <person name="Xu X.Y."/>
            <person name="Sun W.H."/>
            <person name="Yu X."/>
            <person name="Zhu X."/>
            <person name="Wang Z.W."/>
            <person name="Zhao X."/>
            <person name="Zhong W.Y."/>
            <person name="Chen H."/>
            <person name="Yin W.L."/>
            <person name="Huang T."/>
            <person name="Niu S.C."/>
            <person name="Liu Z.J."/>
        </authorList>
    </citation>
    <scope>NUCLEOTIDE SEQUENCE [LARGE SCALE GENOMIC DNA]</scope>
    <source>
        <strain evidence="2">Lindl</strain>
    </source>
</reference>
<protein>
    <submittedName>
        <fullName evidence="2">Uncharacterized protein</fullName>
    </submittedName>
</protein>
<comment type="caution">
    <text evidence="2">The sequence shown here is derived from an EMBL/GenBank/DDBJ whole genome shotgun (WGS) entry which is preliminary data.</text>
</comment>
<evidence type="ECO:0000256" key="1">
    <source>
        <dbReference type="SAM" id="MobiDB-lite"/>
    </source>
</evidence>
<feature type="compositionally biased region" description="Polar residues" evidence="1">
    <location>
        <begin position="88"/>
        <end position="98"/>
    </location>
</feature>
<dbReference type="EMBL" id="JAGFBR010000006">
    <property type="protein sequence ID" value="KAH0465477.1"/>
    <property type="molecule type" value="Genomic_DNA"/>
</dbReference>
<name>A0AAV7H925_DENCH</name>
<feature type="region of interest" description="Disordered" evidence="1">
    <location>
        <begin position="65"/>
        <end position="98"/>
    </location>
</feature>
<gene>
    <name evidence="2" type="ORF">IEQ34_005580</name>
</gene>
<feature type="compositionally biased region" description="Basic and acidic residues" evidence="1">
    <location>
        <begin position="74"/>
        <end position="86"/>
    </location>
</feature>
<accession>A0AAV7H925</accession>
<dbReference type="AlphaFoldDB" id="A0AAV7H925"/>
<evidence type="ECO:0000313" key="3">
    <source>
        <dbReference type="Proteomes" id="UP000775213"/>
    </source>
</evidence>
<keyword evidence="3" id="KW-1185">Reference proteome</keyword>
<organism evidence="2 3">
    <name type="scientific">Dendrobium chrysotoxum</name>
    <name type="common">Orchid</name>
    <dbReference type="NCBI Taxonomy" id="161865"/>
    <lineage>
        <taxon>Eukaryota</taxon>
        <taxon>Viridiplantae</taxon>
        <taxon>Streptophyta</taxon>
        <taxon>Embryophyta</taxon>
        <taxon>Tracheophyta</taxon>
        <taxon>Spermatophyta</taxon>
        <taxon>Magnoliopsida</taxon>
        <taxon>Liliopsida</taxon>
        <taxon>Asparagales</taxon>
        <taxon>Orchidaceae</taxon>
        <taxon>Epidendroideae</taxon>
        <taxon>Malaxideae</taxon>
        <taxon>Dendrobiinae</taxon>
        <taxon>Dendrobium</taxon>
    </lineage>
</organism>
<sequence>MLPMVTGFMNYGKQTIRAASGENAMWRPLIGRFKSRPIIGNDCVAAQSLPMIAAVTAAELTRGDSWSAGSKGATAERHAASSERLDQTAVNDCNRGNY</sequence>